<name>G8Y4L1_PICSO</name>
<keyword evidence="3" id="KW-1185">Reference proteome</keyword>
<organism evidence="2 3">
    <name type="scientific">Pichia sorbitophila (strain ATCC MYA-4447 / BCRC 22081 / CBS 7064 / NBRC 10061 / NRRL Y-12695)</name>
    <name type="common">Hybrid yeast</name>
    <dbReference type="NCBI Taxonomy" id="559304"/>
    <lineage>
        <taxon>Eukaryota</taxon>
        <taxon>Fungi</taxon>
        <taxon>Dikarya</taxon>
        <taxon>Ascomycota</taxon>
        <taxon>Saccharomycotina</taxon>
        <taxon>Pichiomycetes</taxon>
        <taxon>Debaryomycetaceae</taxon>
        <taxon>Millerozyma</taxon>
    </lineage>
</organism>
<accession>G8Y4L1</accession>
<dbReference type="HOGENOM" id="CLU_586748_0_0_1"/>
<protein>
    <submittedName>
        <fullName evidence="2">Piso0_005245 protein</fullName>
    </submittedName>
</protein>
<feature type="region of interest" description="Disordered" evidence="1">
    <location>
        <begin position="413"/>
        <end position="467"/>
    </location>
</feature>
<dbReference type="eggNOG" id="ENOG502RQD7">
    <property type="taxonomic scope" value="Eukaryota"/>
</dbReference>
<feature type="compositionally biased region" description="Polar residues" evidence="1">
    <location>
        <begin position="280"/>
        <end position="300"/>
    </location>
</feature>
<dbReference type="Proteomes" id="UP000005222">
    <property type="component" value="Chromosome M"/>
</dbReference>
<feature type="region of interest" description="Disordered" evidence="1">
    <location>
        <begin position="234"/>
        <end position="343"/>
    </location>
</feature>
<sequence>MDYNQHVQHQISRNDKRTQLPFDNIYSNRMGEGDAHNGGIQKESLVISDTDWNPRPPKPLRIDMPPVGVSDVFNSPTQPSASSYSQFSGSQLDLQESPLIARSTDGFDFQSSQLLTPDLSTDNSTYLSSPGIENNSGYFSLVDGIKENDEPTEYQYFNGSTNSTGKKAYLDKNNNVPKTSNAAFSEYILDSVTNQEDADSVTTLDKKYFDNEFNEEEEVTVDDILRDDPFVELNTSTIHPRGGGPSSGPGGLSENAPFNSDAVSGLGIKFNMHSDPIPKSGQNRSHSISIASASTPSVVDTSGVKYNKLDNDNFKSPKKKSVSSFPARHSISNFKSTPKKSLRKIKSSNNIIPQQSPSGKNQPFSFSECSNTFSINSNTSNSYSFIIENNSISNNSKAKKKPAVKQYPMISESTLEKSLDGPSDNNKQSGGNTLPSSAKKTSSPHILKDMRSGMTSFQLNLGSNSKK</sequence>
<dbReference type="EMBL" id="FO082047">
    <property type="protein sequence ID" value="CCE85629.1"/>
    <property type="molecule type" value="Genomic_DNA"/>
</dbReference>
<gene>
    <name evidence="2" type="primary">Piso0_005245</name>
    <name evidence="2" type="ORF">GNLVRS01_PISO0M10638g</name>
</gene>
<feature type="compositionally biased region" description="Polar residues" evidence="1">
    <location>
        <begin position="453"/>
        <end position="467"/>
    </location>
</feature>
<dbReference type="AlphaFoldDB" id="G8Y4L1"/>
<evidence type="ECO:0000313" key="2">
    <source>
        <dbReference type="EMBL" id="CCE85629.1"/>
    </source>
</evidence>
<reference evidence="2 3" key="1">
    <citation type="journal article" date="2012" name="G3 (Bethesda)">
        <title>Pichia sorbitophila, an interspecies yeast hybrid reveals early steps of genome resolution following polyploidization.</title>
        <authorList>
            <person name="Leh Louis V."/>
            <person name="Despons L."/>
            <person name="Friedrich A."/>
            <person name="Martin T."/>
            <person name="Durrens P."/>
            <person name="Casaregola S."/>
            <person name="Neuveglise C."/>
            <person name="Fairhead C."/>
            <person name="Marck C."/>
            <person name="Cruz J.A."/>
            <person name="Straub M.L."/>
            <person name="Kugler V."/>
            <person name="Sacerdot C."/>
            <person name="Uzunov Z."/>
            <person name="Thierry A."/>
            <person name="Weiss S."/>
            <person name="Bleykasten C."/>
            <person name="De Montigny J."/>
            <person name="Jacques N."/>
            <person name="Jung P."/>
            <person name="Lemaire M."/>
            <person name="Mallet S."/>
            <person name="Morel G."/>
            <person name="Richard G.F."/>
            <person name="Sarkar A."/>
            <person name="Savel G."/>
            <person name="Schacherer J."/>
            <person name="Seret M.L."/>
            <person name="Talla E."/>
            <person name="Samson G."/>
            <person name="Jubin C."/>
            <person name="Poulain J."/>
            <person name="Vacherie B."/>
            <person name="Barbe V."/>
            <person name="Pelletier E."/>
            <person name="Sherman D.J."/>
            <person name="Westhof E."/>
            <person name="Weissenbach J."/>
            <person name="Baret P.V."/>
            <person name="Wincker P."/>
            <person name="Gaillardin C."/>
            <person name="Dujon B."/>
            <person name="Souciet J.L."/>
        </authorList>
    </citation>
    <scope>NUCLEOTIDE SEQUENCE [LARGE SCALE GENOMIC DNA]</scope>
    <source>
        <strain evidence="3">ATCC MYA-4447 / BCRC 22081 / CBS 7064 / NBRC 10061 / NRRL Y-12695</strain>
    </source>
</reference>
<evidence type="ECO:0000313" key="3">
    <source>
        <dbReference type="Proteomes" id="UP000005222"/>
    </source>
</evidence>
<feature type="compositionally biased region" description="Polar residues" evidence="1">
    <location>
        <begin position="423"/>
        <end position="444"/>
    </location>
</feature>
<evidence type="ECO:0000256" key="1">
    <source>
        <dbReference type="SAM" id="MobiDB-lite"/>
    </source>
</evidence>
<dbReference type="InParanoid" id="G8Y4L1"/>
<proteinExistence type="predicted"/>
<feature type="compositionally biased region" description="Gly residues" evidence="1">
    <location>
        <begin position="241"/>
        <end position="251"/>
    </location>
</feature>